<dbReference type="UniPathway" id="UPA00109">
    <property type="reaction ID" value="UER00181"/>
</dbReference>
<proteinExistence type="inferred from homology"/>
<evidence type="ECO:0000256" key="4">
    <source>
        <dbReference type="RuleBase" id="RU000612"/>
    </source>
</evidence>
<keyword evidence="3 4" id="KW-0413">Isomerase</keyword>
<feature type="non-terminal residue" evidence="5">
    <location>
        <position position="237"/>
    </location>
</feature>
<name>A0A6I1EAW9_9BURK</name>
<dbReference type="Gene3D" id="3.40.50.10490">
    <property type="entry name" value="Glucose-6-phosphate isomerase like protein, domain 1"/>
    <property type="match status" value="2"/>
</dbReference>
<organism evidence="5 6">
    <name type="scientific">Sutterella seckii</name>
    <dbReference type="NCBI Taxonomy" id="1944635"/>
    <lineage>
        <taxon>Bacteria</taxon>
        <taxon>Pseudomonadati</taxon>
        <taxon>Pseudomonadota</taxon>
        <taxon>Betaproteobacteria</taxon>
        <taxon>Burkholderiales</taxon>
        <taxon>Sutterellaceae</taxon>
        <taxon>Sutterella</taxon>
    </lineage>
</organism>
<dbReference type="EC" id="5.3.1.9" evidence="4"/>
<evidence type="ECO:0000256" key="2">
    <source>
        <dbReference type="ARBA" id="ARBA00023152"/>
    </source>
</evidence>
<dbReference type="PRINTS" id="PR00662">
    <property type="entry name" value="G6PISOMERASE"/>
</dbReference>
<dbReference type="InterPro" id="IPR046348">
    <property type="entry name" value="SIS_dom_sf"/>
</dbReference>
<comment type="pathway">
    <text evidence="4">Carbohydrate degradation; glycolysis; D-glyceraldehyde 3-phosphate and glycerone phosphate from D-glucose: step 2/4.</text>
</comment>
<dbReference type="Pfam" id="PF00342">
    <property type="entry name" value="PGI"/>
    <property type="match status" value="1"/>
</dbReference>
<sequence length="237" mass="26229">RAALHTSLRAFDASAPFYEEVNAERERMLAFADRIRSEGKITDVINIGIGGSEMGPHAVWHALQPLNPTINLHFLSTVDGTLLDRILSRCRPESTLAIVSSKSFGTRETMVNAEMVDAWFARAGITGERRHEHIVTVSSKEDAAESLGLRKENGFKIWPWVGGRFSVWSAIGLPLAIGLGRETFLSFLRGANAMDKHALNAPVSENLPILMALLAYWDATKLEIPSRCLVPYDCRLD</sequence>
<accession>A0A6I1EAW9</accession>
<feature type="non-terminal residue" evidence="5">
    <location>
        <position position="1"/>
    </location>
</feature>
<dbReference type="AlphaFoldDB" id="A0A6I1EAW9"/>
<dbReference type="Proteomes" id="UP000430564">
    <property type="component" value="Unassembled WGS sequence"/>
</dbReference>
<dbReference type="PROSITE" id="PS51463">
    <property type="entry name" value="P_GLUCOSE_ISOMERASE_3"/>
    <property type="match status" value="1"/>
</dbReference>
<dbReference type="GO" id="GO:0097367">
    <property type="term" value="F:carbohydrate derivative binding"/>
    <property type="evidence" value="ECO:0007669"/>
    <property type="project" value="InterPro"/>
</dbReference>
<comment type="caution">
    <text evidence="5">The sequence shown here is derived from an EMBL/GenBank/DDBJ whole genome shotgun (WGS) entry which is preliminary data.</text>
</comment>
<dbReference type="GO" id="GO:0004347">
    <property type="term" value="F:glucose-6-phosphate isomerase activity"/>
    <property type="evidence" value="ECO:0007669"/>
    <property type="project" value="UniProtKB-EC"/>
</dbReference>
<keyword evidence="1 4" id="KW-0312">Gluconeogenesis</keyword>
<dbReference type="PANTHER" id="PTHR11469">
    <property type="entry name" value="GLUCOSE-6-PHOSPHATE ISOMERASE"/>
    <property type="match status" value="1"/>
</dbReference>
<dbReference type="PANTHER" id="PTHR11469:SF1">
    <property type="entry name" value="GLUCOSE-6-PHOSPHATE ISOMERASE"/>
    <property type="match status" value="1"/>
</dbReference>
<dbReference type="InterPro" id="IPR035476">
    <property type="entry name" value="SIS_PGI_1"/>
</dbReference>
<dbReference type="SUPFAM" id="SSF53697">
    <property type="entry name" value="SIS domain"/>
    <property type="match status" value="1"/>
</dbReference>
<dbReference type="InterPro" id="IPR001672">
    <property type="entry name" value="G6P_Isomerase"/>
</dbReference>
<dbReference type="GO" id="GO:0006096">
    <property type="term" value="P:glycolytic process"/>
    <property type="evidence" value="ECO:0007669"/>
    <property type="project" value="UniProtKB-UniPathway"/>
</dbReference>
<evidence type="ECO:0000313" key="5">
    <source>
        <dbReference type="EMBL" id="KAB7650289.1"/>
    </source>
</evidence>
<gene>
    <name evidence="5" type="ORF">GBM95_11920</name>
</gene>
<dbReference type="CDD" id="cd05015">
    <property type="entry name" value="SIS_PGI_1"/>
    <property type="match status" value="1"/>
</dbReference>
<comment type="catalytic activity">
    <reaction evidence="4">
        <text>alpha-D-glucose 6-phosphate = beta-D-fructose 6-phosphate</text>
        <dbReference type="Rhea" id="RHEA:11816"/>
        <dbReference type="ChEBI" id="CHEBI:57634"/>
        <dbReference type="ChEBI" id="CHEBI:58225"/>
        <dbReference type="EC" id="5.3.1.9"/>
    </reaction>
</comment>
<dbReference type="GO" id="GO:0048029">
    <property type="term" value="F:monosaccharide binding"/>
    <property type="evidence" value="ECO:0007669"/>
    <property type="project" value="TreeGrafter"/>
</dbReference>
<keyword evidence="2 4" id="KW-0324">Glycolysis</keyword>
<reference evidence="5 6" key="1">
    <citation type="submission" date="2019-10" db="EMBL/GenBank/DDBJ databases">
        <title>Genome diversity of Sutterella seckii.</title>
        <authorList>
            <person name="Chaplin A.V."/>
            <person name="Sokolova S.R."/>
            <person name="Mosin K.A."/>
            <person name="Ivanova E.L."/>
            <person name="Kochetkova T.O."/>
            <person name="Goltsov A.Y."/>
            <person name="Trofimov D.Y."/>
            <person name="Efimov B.A."/>
        </authorList>
    </citation>
    <scope>NUCLEOTIDE SEQUENCE [LARGE SCALE GENOMIC DNA]</scope>
    <source>
        <strain evidence="5 6">ASD393</strain>
    </source>
</reference>
<comment type="similarity">
    <text evidence="4">Belongs to the GPI family.</text>
</comment>
<evidence type="ECO:0000256" key="3">
    <source>
        <dbReference type="ARBA" id="ARBA00023235"/>
    </source>
</evidence>
<evidence type="ECO:0000313" key="6">
    <source>
        <dbReference type="Proteomes" id="UP000430564"/>
    </source>
</evidence>
<dbReference type="GO" id="GO:0006094">
    <property type="term" value="P:gluconeogenesis"/>
    <property type="evidence" value="ECO:0007669"/>
    <property type="project" value="UniProtKB-KW"/>
</dbReference>
<protein>
    <recommendedName>
        <fullName evidence="4">Glucose-6-phosphate isomerase</fullName>
        <ecNumber evidence="4">5.3.1.9</ecNumber>
    </recommendedName>
</protein>
<dbReference type="GO" id="GO:0005829">
    <property type="term" value="C:cytosol"/>
    <property type="evidence" value="ECO:0007669"/>
    <property type="project" value="TreeGrafter"/>
</dbReference>
<dbReference type="GO" id="GO:0051156">
    <property type="term" value="P:glucose 6-phosphate metabolic process"/>
    <property type="evidence" value="ECO:0007669"/>
    <property type="project" value="TreeGrafter"/>
</dbReference>
<evidence type="ECO:0000256" key="1">
    <source>
        <dbReference type="ARBA" id="ARBA00022432"/>
    </source>
</evidence>
<dbReference type="EMBL" id="WEHX01000219">
    <property type="protein sequence ID" value="KAB7650289.1"/>
    <property type="molecule type" value="Genomic_DNA"/>
</dbReference>